<feature type="region of interest" description="Disordered" evidence="1">
    <location>
        <begin position="386"/>
        <end position="405"/>
    </location>
</feature>
<feature type="compositionally biased region" description="Low complexity" evidence="1">
    <location>
        <begin position="33"/>
        <end position="48"/>
    </location>
</feature>
<feature type="compositionally biased region" description="Low complexity" evidence="1">
    <location>
        <begin position="214"/>
        <end position="235"/>
    </location>
</feature>
<feature type="transmembrane region" description="Helical" evidence="2">
    <location>
        <begin position="491"/>
        <end position="512"/>
    </location>
</feature>
<sequence length="580" mass="64167">MDFNPYCRIELERLLYNEDTTSGVAKSQPDSVAISRESSAKSPSSMARASSQSLLDDATKLLSGLDIAYSQSDAVGITKSTTKSSLHQLPKSSSPQSLEDATKLLSGLDIAASQLEKIEITKSQSQSVAKVSSQSLLDDSTKLLSGLDIAASQSVEVAVISLDDTTKLLNNLNIVSPHFGVSLEKTESPQHVANSPSPSSNVAYPPSSPESQLSNVANPPSSPSTSSNATNPKSPKSQSPQLISSLVIKVPQSVGDNIDNFHLKSQYLDDLVLNAPLTPSPQLRSHTPRLSLQETVVAVTPPHQLKKLLSFPDASTRSPTPEILTSYQSSSDVDTTQPIQMHYPVGPLATFHVTYDYIHTNVHIHSTFTSKSTQLPMTSYSSIRSSQSQSLSLSPSSQSPSYKRQITTRQIPLIRQQLLQEKMGLHCRKEKEVQAHVVNEEKVATVFYNGAIQGRIKRGLRYHQTKFMGQDEYYQKQRQEQVPEKTIFEFIINWMAMLLIMLLTCYIIFCGISCMENIVDDMWCAYHNYGAMHYLHSITSNFIDKRFAPNIWIGILIGFGLLLTRLLQDLVHLNQRRKLG</sequence>
<feature type="region of interest" description="Disordered" evidence="1">
    <location>
        <begin position="185"/>
        <end position="241"/>
    </location>
</feature>
<evidence type="ECO:0000256" key="1">
    <source>
        <dbReference type="SAM" id="MobiDB-lite"/>
    </source>
</evidence>
<feature type="compositionally biased region" description="Polar residues" evidence="1">
    <location>
        <begin position="20"/>
        <end position="30"/>
    </location>
</feature>
<feature type="transmembrane region" description="Helical" evidence="2">
    <location>
        <begin position="547"/>
        <end position="567"/>
    </location>
</feature>
<evidence type="ECO:0000313" key="4">
    <source>
        <dbReference type="Proteomes" id="UP000023152"/>
    </source>
</evidence>
<feature type="compositionally biased region" description="Polar residues" evidence="1">
    <location>
        <begin position="189"/>
        <end position="202"/>
    </location>
</feature>
<keyword evidence="2" id="KW-0472">Membrane</keyword>
<organism evidence="3 4">
    <name type="scientific">Reticulomyxa filosa</name>
    <dbReference type="NCBI Taxonomy" id="46433"/>
    <lineage>
        <taxon>Eukaryota</taxon>
        <taxon>Sar</taxon>
        <taxon>Rhizaria</taxon>
        <taxon>Retaria</taxon>
        <taxon>Foraminifera</taxon>
        <taxon>Monothalamids</taxon>
        <taxon>Reticulomyxidae</taxon>
        <taxon>Reticulomyxa</taxon>
    </lineage>
</organism>
<name>X6P500_RETFI</name>
<evidence type="ECO:0000256" key="2">
    <source>
        <dbReference type="SAM" id="Phobius"/>
    </source>
</evidence>
<keyword evidence="2" id="KW-0812">Transmembrane</keyword>
<keyword evidence="2" id="KW-1133">Transmembrane helix</keyword>
<protein>
    <submittedName>
        <fullName evidence="3">Uncharacterized protein</fullName>
    </submittedName>
</protein>
<dbReference type="AlphaFoldDB" id="X6P500"/>
<dbReference type="EMBL" id="ASPP01003602">
    <property type="protein sequence ID" value="ETO33198.1"/>
    <property type="molecule type" value="Genomic_DNA"/>
</dbReference>
<proteinExistence type="predicted"/>
<reference evidence="3 4" key="1">
    <citation type="journal article" date="2013" name="Curr. Biol.">
        <title>The Genome of the Foraminiferan Reticulomyxa filosa.</title>
        <authorList>
            <person name="Glockner G."/>
            <person name="Hulsmann N."/>
            <person name="Schleicher M."/>
            <person name="Noegel A.A."/>
            <person name="Eichinger L."/>
            <person name="Gallinger C."/>
            <person name="Pawlowski J."/>
            <person name="Sierra R."/>
            <person name="Euteneuer U."/>
            <person name="Pillet L."/>
            <person name="Moustafa A."/>
            <person name="Platzer M."/>
            <person name="Groth M."/>
            <person name="Szafranski K."/>
            <person name="Schliwa M."/>
        </authorList>
    </citation>
    <scope>NUCLEOTIDE SEQUENCE [LARGE SCALE GENOMIC DNA]</scope>
</reference>
<feature type="region of interest" description="Disordered" evidence="1">
    <location>
        <begin position="20"/>
        <end position="48"/>
    </location>
</feature>
<keyword evidence="4" id="KW-1185">Reference proteome</keyword>
<comment type="caution">
    <text evidence="3">The sequence shown here is derived from an EMBL/GenBank/DDBJ whole genome shotgun (WGS) entry which is preliminary data.</text>
</comment>
<accession>X6P500</accession>
<dbReference type="Proteomes" id="UP000023152">
    <property type="component" value="Unassembled WGS sequence"/>
</dbReference>
<gene>
    <name evidence="3" type="ORF">RFI_03909</name>
</gene>
<evidence type="ECO:0000313" key="3">
    <source>
        <dbReference type="EMBL" id="ETO33198.1"/>
    </source>
</evidence>